<evidence type="ECO:0000313" key="1">
    <source>
        <dbReference type="EMBL" id="CAD7002108.1"/>
    </source>
</evidence>
<evidence type="ECO:0000313" key="2">
    <source>
        <dbReference type="Proteomes" id="UP000606786"/>
    </source>
</evidence>
<protein>
    <submittedName>
        <fullName evidence="1">(Mediterranean fruit fly) hypothetical protein</fullName>
    </submittedName>
</protein>
<dbReference type="EMBL" id="CAJHJT010000023">
    <property type="protein sequence ID" value="CAD7002108.1"/>
    <property type="molecule type" value="Genomic_DNA"/>
</dbReference>
<name>A0A811UUY4_CERCA</name>
<accession>A0A811UUY4</accession>
<dbReference type="OrthoDB" id="10053234at2759"/>
<sequence length="126" mass="14111">MALKTVVFKVANNKQFDDNYHTATVNIDSNPPVLIVPEQDQDKGKPLVKFERRLLCHESSIEGSSAGTNGNAGVLGSSKWKLLKTLKERKIEEKNYLDKSKDDELVKNREKVSISTVGYTCLKCNL</sequence>
<organism evidence="1 2">
    <name type="scientific">Ceratitis capitata</name>
    <name type="common">Mediterranean fruit fly</name>
    <name type="synonym">Tephritis capitata</name>
    <dbReference type="NCBI Taxonomy" id="7213"/>
    <lineage>
        <taxon>Eukaryota</taxon>
        <taxon>Metazoa</taxon>
        <taxon>Ecdysozoa</taxon>
        <taxon>Arthropoda</taxon>
        <taxon>Hexapoda</taxon>
        <taxon>Insecta</taxon>
        <taxon>Pterygota</taxon>
        <taxon>Neoptera</taxon>
        <taxon>Endopterygota</taxon>
        <taxon>Diptera</taxon>
        <taxon>Brachycera</taxon>
        <taxon>Muscomorpha</taxon>
        <taxon>Tephritoidea</taxon>
        <taxon>Tephritidae</taxon>
        <taxon>Ceratitis</taxon>
        <taxon>Ceratitis</taxon>
    </lineage>
</organism>
<proteinExistence type="predicted"/>
<gene>
    <name evidence="1" type="ORF">CCAP1982_LOCUS10596</name>
</gene>
<comment type="caution">
    <text evidence="1">The sequence shown here is derived from an EMBL/GenBank/DDBJ whole genome shotgun (WGS) entry which is preliminary data.</text>
</comment>
<keyword evidence="2" id="KW-1185">Reference proteome</keyword>
<dbReference type="Proteomes" id="UP000606786">
    <property type="component" value="Unassembled WGS sequence"/>
</dbReference>
<dbReference type="AlphaFoldDB" id="A0A811UUY4"/>
<reference evidence="1" key="1">
    <citation type="submission" date="2020-11" db="EMBL/GenBank/DDBJ databases">
        <authorList>
            <person name="Whitehead M."/>
        </authorList>
    </citation>
    <scope>NUCLEOTIDE SEQUENCE</scope>
    <source>
        <strain evidence="1">EGII</strain>
    </source>
</reference>